<comment type="similarity">
    <text evidence="1">Belongs to the NAD kinase family.</text>
</comment>
<dbReference type="Pfam" id="PF20143">
    <property type="entry name" value="NAD_kinase_C"/>
    <property type="match status" value="1"/>
</dbReference>
<dbReference type="GO" id="GO:0003951">
    <property type="term" value="F:NAD+ kinase activity"/>
    <property type="evidence" value="ECO:0007669"/>
    <property type="project" value="InterPro"/>
</dbReference>
<keyword evidence="3 7" id="KW-0418">Kinase</keyword>
<organism evidence="7 8">
    <name type="scientific">Physocladia obscura</name>
    <dbReference type="NCBI Taxonomy" id="109957"/>
    <lineage>
        <taxon>Eukaryota</taxon>
        <taxon>Fungi</taxon>
        <taxon>Fungi incertae sedis</taxon>
        <taxon>Chytridiomycota</taxon>
        <taxon>Chytridiomycota incertae sedis</taxon>
        <taxon>Chytridiomycetes</taxon>
        <taxon>Chytridiales</taxon>
        <taxon>Chytriomycetaceae</taxon>
        <taxon>Physocladia</taxon>
    </lineage>
</organism>
<name>A0AAD5SZP7_9FUNG</name>
<dbReference type="InterPro" id="IPR016064">
    <property type="entry name" value="NAD/diacylglycerol_kinase_sf"/>
</dbReference>
<keyword evidence="5" id="KW-0520">NAD</keyword>
<feature type="region of interest" description="Disordered" evidence="6">
    <location>
        <begin position="1"/>
        <end position="30"/>
    </location>
</feature>
<protein>
    <submittedName>
        <fullName evidence="7">NAD(+) kinase</fullName>
    </submittedName>
</protein>
<dbReference type="GO" id="GO:0019674">
    <property type="term" value="P:NAD+ metabolic process"/>
    <property type="evidence" value="ECO:0007669"/>
    <property type="project" value="InterPro"/>
</dbReference>
<evidence type="ECO:0000256" key="2">
    <source>
        <dbReference type="ARBA" id="ARBA00022679"/>
    </source>
</evidence>
<dbReference type="InterPro" id="IPR017438">
    <property type="entry name" value="ATP-NAD_kinase_N"/>
</dbReference>
<dbReference type="Gene3D" id="2.60.200.30">
    <property type="entry name" value="Probable inorganic polyphosphate/atp-NAD kinase, domain 2"/>
    <property type="match status" value="1"/>
</dbReference>
<comment type="caution">
    <text evidence="7">The sequence shown here is derived from an EMBL/GenBank/DDBJ whole genome shotgun (WGS) entry which is preliminary data.</text>
</comment>
<accession>A0AAD5SZP7</accession>
<keyword evidence="8" id="KW-1185">Reference proteome</keyword>
<evidence type="ECO:0000256" key="4">
    <source>
        <dbReference type="ARBA" id="ARBA00022857"/>
    </source>
</evidence>
<gene>
    <name evidence="7" type="primary">UTR1</name>
    <name evidence="7" type="ORF">HK100_000584</name>
</gene>
<dbReference type="InterPro" id="IPR002504">
    <property type="entry name" value="NADK"/>
</dbReference>
<evidence type="ECO:0000256" key="5">
    <source>
        <dbReference type="ARBA" id="ARBA00023027"/>
    </source>
</evidence>
<dbReference type="Proteomes" id="UP001211907">
    <property type="component" value="Unassembled WGS sequence"/>
</dbReference>
<dbReference type="SUPFAM" id="SSF111331">
    <property type="entry name" value="NAD kinase/diacylglycerol kinase-like"/>
    <property type="match status" value="1"/>
</dbReference>
<sequence length="302" mass="32871">MAASNPKHPPRIHLIPTPAPNSPQSNSSDFLPISDLATSSSALRQALNDTRNAKISIPNIKTVLIVTRPRFDLEKLSLKIATFFTQRCVKALVGSQVYDLLGKNSDDNLISVWDAEYCRTNGKDVDLVVTLGGDGTVLYTSSLFQDRVPPIVPFHLGSLGFLTVFDHKKFETVLGDILEGKPQNLNLRMRLQADVYRKGESGSKSSSTENELGDLVLSRKVLNEVVVDRGVHSTMVNLDLFGDNDYISSILADGLVVATPTGCTAYNLSAGGPLVHPSKSSVISKYRFSISSVTQQFPDSSY</sequence>
<dbReference type="Pfam" id="PF01513">
    <property type="entry name" value="NAD_kinase"/>
    <property type="match status" value="1"/>
</dbReference>
<dbReference type="Gene3D" id="3.40.50.10330">
    <property type="entry name" value="Probable inorganic polyphosphate/atp-NAD kinase, domain 1"/>
    <property type="match status" value="1"/>
</dbReference>
<evidence type="ECO:0000256" key="3">
    <source>
        <dbReference type="ARBA" id="ARBA00022777"/>
    </source>
</evidence>
<evidence type="ECO:0000313" key="8">
    <source>
        <dbReference type="Proteomes" id="UP001211907"/>
    </source>
</evidence>
<dbReference type="GO" id="GO:0006741">
    <property type="term" value="P:NADP+ biosynthetic process"/>
    <property type="evidence" value="ECO:0007669"/>
    <property type="project" value="InterPro"/>
</dbReference>
<keyword evidence="2" id="KW-0808">Transferase</keyword>
<evidence type="ECO:0000256" key="6">
    <source>
        <dbReference type="SAM" id="MobiDB-lite"/>
    </source>
</evidence>
<dbReference type="AlphaFoldDB" id="A0AAD5SZP7"/>
<proteinExistence type="inferred from homology"/>
<dbReference type="PANTHER" id="PTHR20275">
    <property type="entry name" value="NAD KINASE"/>
    <property type="match status" value="1"/>
</dbReference>
<dbReference type="PANTHER" id="PTHR20275:SF0">
    <property type="entry name" value="NAD KINASE"/>
    <property type="match status" value="1"/>
</dbReference>
<keyword evidence="4" id="KW-0521">NADP</keyword>
<dbReference type="EMBL" id="JADGJH010001117">
    <property type="protein sequence ID" value="KAJ3118553.1"/>
    <property type="molecule type" value="Genomic_DNA"/>
</dbReference>
<reference evidence="7" key="1">
    <citation type="submission" date="2020-05" db="EMBL/GenBank/DDBJ databases">
        <title>Phylogenomic resolution of chytrid fungi.</title>
        <authorList>
            <person name="Stajich J.E."/>
            <person name="Amses K."/>
            <person name="Simmons R."/>
            <person name="Seto K."/>
            <person name="Myers J."/>
            <person name="Bonds A."/>
            <person name="Quandt C.A."/>
            <person name="Barry K."/>
            <person name="Liu P."/>
            <person name="Grigoriev I."/>
            <person name="Longcore J.E."/>
            <person name="James T.Y."/>
        </authorList>
    </citation>
    <scope>NUCLEOTIDE SEQUENCE</scope>
    <source>
        <strain evidence="7">JEL0513</strain>
    </source>
</reference>
<evidence type="ECO:0000256" key="1">
    <source>
        <dbReference type="ARBA" id="ARBA00010995"/>
    </source>
</evidence>
<evidence type="ECO:0000313" key="7">
    <source>
        <dbReference type="EMBL" id="KAJ3118553.1"/>
    </source>
</evidence>
<dbReference type="InterPro" id="IPR017437">
    <property type="entry name" value="ATP-NAD_kinase_PpnK-typ_C"/>
</dbReference>